<feature type="region of interest" description="Disordered" evidence="1">
    <location>
        <begin position="174"/>
        <end position="193"/>
    </location>
</feature>
<dbReference type="SUPFAM" id="SSF49879">
    <property type="entry name" value="SMAD/FHA domain"/>
    <property type="match status" value="1"/>
</dbReference>
<evidence type="ECO:0000313" key="2">
    <source>
        <dbReference type="EMBL" id="PWV16140.1"/>
    </source>
</evidence>
<dbReference type="VEuPathDB" id="TriTrypDB:C3747_25g178"/>
<dbReference type="VEuPathDB" id="TriTrypDB:Tc_MARK_2643"/>
<dbReference type="VEuPathDB" id="TriTrypDB:TcBrA4_0122280"/>
<dbReference type="VEuPathDB" id="TriTrypDB:TcG_01938"/>
<dbReference type="EMBL" id="PRFC01000025">
    <property type="protein sequence ID" value="PWV16140.1"/>
    <property type="molecule type" value="Genomic_DNA"/>
</dbReference>
<accession>A0A2V2X5J4</accession>
<dbReference type="VEuPathDB" id="TriTrypDB:ECC02_007126"/>
<gene>
    <name evidence="2" type="ORF">C3747_25g178</name>
</gene>
<dbReference type="OrthoDB" id="240081at2759"/>
<dbReference type="VEuPathDB" id="TriTrypDB:TCSYLVIO_003947"/>
<dbReference type="AlphaFoldDB" id="A0A2V2X5J4"/>
<dbReference type="VEuPathDB" id="TriTrypDB:C4B63_20g61"/>
<dbReference type="VEuPathDB" id="TriTrypDB:BCY84_19059"/>
<dbReference type="InterPro" id="IPR008984">
    <property type="entry name" value="SMAD_FHA_dom_sf"/>
</dbReference>
<sequence length="217" mass="24294">MRCGGRWIVERSDGFVIEVEKPGVSVVFGRDIGLPSAQRMDGKYVSRQQFSVEWKASSLHVRQLGKNPTFYSMEFHTLPGDGTAEKELVCCREEETREGKQMGDGGKGLNVILVPPVSNENFLASLRGGAKGIEPATLHFPGELNLPRFTVRYVVADEKSSEEKISREMLTVPLGSSKSDEVEEDERANQPWMTGSWRGILDSVLHEQQQQQQQAER</sequence>
<dbReference type="VEuPathDB" id="TriTrypDB:TcCL_ESM04556"/>
<dbReference type="VEuPathDB" id="TriTrypDB:TcCLB.506435.290"/>
<dbReference type="Proteomes" id="UP000246078">
    <property type="component" value="Unassembled WGS sequence"/>
</dbReference>
<dbReference type="Gene3D" id="2.60.200.20">
    <property type="match status" value="1"/>
</dbReference>
<organism evidence="2 3">
    <name type="scientific">Trypanosoma cruzi</name>
    <dbReference type="NCBI Taxonomy" id="5693"/>
    <lineage>
        <taxon>Eukaryota</taxon>
        <taxon>Discoba</taxon>
        <taxon>Euglenozoa</taxon>
        <taxon>Kinetoplastea</taxon>
        <taxon>Metakinetoplastina</taxon>
        <taxon>Trypanosomatida</taxon>
        <taxon>Trypanosomatidae</taxon>
        <taxon>Trypanosoma</taxon>
        <taxon>Schizotrypanum</taxon>
    </lineage>
</organism>
<reference evidence="2 3" key="1">
    <citation type="journal article" date="2018" name="Microb. Genom.">
        <title>Expanding an expanded genome: long-read sequencing of Trypanosoma cruzi.</title>
        <authorList>
            <person name="Berna L."/>
            <person name="Rodriguez M."/>
            <person name="Chiribao M.L."/>
            <person name="Parodi-Talice A."/>
            <person name="Pita S."/>
            <person name="Rijo G."/>
            <person name="Alvarez-Valin F."/>
            <person name="Robello C."/>
        </authorList>
    </citation>
    <scope>NUCLEOTIDE SEQUENCE [LARGE SCALE GENOMIC DNA]</scope>
    <source>
        <strain evidence="2 3">TCC</strain>
    </source>
</reference>
<dbReference type="VEuPathDB" id="TriTrypDB:TcCLB.504055.60"/>
<comment type="caution">
    <text evidence="2">The sequence shown here is derived from an EMBL/GenBank/DDBJ whole genome shotgun (WGS) entry which is preliminary data.</text>
</comment>
<proteinExistence type="predicted"/>
<evidence type="ECO:0000256" key="1">
    <source>
        <dbReference type="SAM" id="MobiDB-lite"/>
    </source>
</evidence>
<name>A0A2V2X5J4_TRYCR</name>
<protein>
    <submittedName>
        <fullName evidence="2">Uncharacterized protein</fullName>
    </submittedName>
</protein>
<evidence type="ECO:0000313" key="3">
    <source>
        <dbReference type="Proteomes" id="UP000246078"/>
    </source>
</evidence>